<organism evidence="10 11">
    <name type="scientific">Alkalimonas delamerensis</name>
    <dbReference type="NCBI Taxonomy" id="265981"/>
    <lineage>
        <taxon>Bacteria</taxon>
        <taxon>Pseudomonadati</taxon>
        <taxon>Pseudomonadota</taxon>
        <taxon>Gammaproteobacteria</taxon>
        <taxon>Alkalimonas</taxon>
    </lineage>
</organism>
<evidence type="ECO:0000256" key="1">
    <source>
        <dbReference type="ARBA" id="ARBA00004162"/>
    </source>
</evidence>
<feature type="domain" description="Anti sigma-E protein RseA N-terminal" evidence="8">
    <location>
        <begin position="28"/>
        <end position="98"/>
    </location>
</feature>
<sequence>MSSKQQHGSVAEQVDQTHSTEPTVQSSQEWVSAAADGEAISEQQLHQLCENASLQQHYERYHLIGAALRNELAPKLPADFSASFAARLQQEPVHQLVVHRSFFHRIQQGMRQAANSEWLKPTAQTAIAASVALMAVLGVQYVQQPYEQELMSPLPVLHTQPVSGFATPVSLSQTTVDDRLEQHAHQAMLEQQRRLQDLLNAHHQQVRVLEQSALLNEQAPVVTEPEPDGNY</sequence>
<dbReference type="Proteomes" id="UP001236258">
    <property type="component" value="Unassembled WGS sequence"/>
</dbReference>
<comment type="similarity">
    <text evidence="2">Belongs to the RseA family.</text>
</comment>
<gene>
    <name evidence="10" type="ORF">Q3O59_09205</name>
</gene>
<evidence type="ECO:0000259" key="9">
    <source>
        <dbReference type="Pfam" id="PF03873"/>
    </source>
</evidence>
<keyword evidence="3" id="KW-1003">Cell membrane</keyword>
<evidence type="ECO:0000313" key="11">
    <source>
        <dbReference type="Proteomes" id="UP001236258"/>
    </source>
</evidence>
<protein>
    <submittedName>
        <fullName evidence="10">RseA family anti-sigma factor</fullName>
    </submittedName>
</protein>
<accession>A0ABT9GQF2</accession>
<evidence type="ECO:0000256" key="4">
    <source>
        <dbReference type="ARBA" id="ARBA00022692"/>
    </source>
</evidence>
<dbReference type="RefSeq" id="WP_305945303.1">
    <property type="nucleotide sequence ID" value="NZ_JAUZVY010000003.1"/>
</dbReference>
<evidence type="ECO:0000313" key="10">
    <source>
        <dbReference type="EMBL" id="MDP4529207.1"/>
    </source>
</evidence>
<keyword evidence="5" id="KW-1133">Transmembrane helix</keyword>
<name>A0ABT9GQF2_9GAMM</name>
<feature type="region of interest" description="Disordered" evidence="7">
    <location>
        <begin position="1"/>
        <end position="33"/>
    </location>
</feature>
<dbReference type="Pfam" id="PF03873">
    <property type="entry name" value="RseA_C"/>
    <property type="match status" value="1"/>
</dbReference>
<keyword evidence="4" id="KW-0812">Transmembrane</keyword>
<evidence type="ECO:0000256" key="5">
    <source>
        <dbReference type="ARBA" id="ARBA00022989"/>
    </source>
</evidence>
<evidence type="ECO:0000259" key="8">
    <source>
        <dbReference type="Pfam" id="PF03872"/>
    </source>
</evidence>
<keyword evidence="11" id="KW-1185">Reference proteome</keyword>
<dbReference type="InterPro" id="IPR005572">
    <property type="entry name" value="Anti-sigma_E_RseA_N"/>
</dbReference>
<dbReference type="PANTHER" id="PTHR38104">
    <property type="match status" value="1"/>
</dbReference>
<keyword evidence="6" id="KW-0472">Membrane</keyword>
<dbReference type="InterPro" id="IPR036147">
    <property type="entry name" value="Anti-sigma_E_RseA_N_sf"/>
</dbReference>
<comment type="subcellular location">
    <subcellularLocation>
        <location evidence="1">Cell membrane</location>
        <topology evidence="1">Single-pass membrane protein</topology>
    </subcellularLocation>
</comment>
<evidence type="ECO:0000256" key="7">
    <source>
        <dbReference type="SAM" id="MobiDB-lite"/>
    </source>
</evidence>
<feature type="compositionally biased region" description="Polar residues" evidence="7">
    <location>
        <begin position="1"/>
        <end position="30"/>
    </location>
</feature>
<dbReference type="InterPro" id="IPR052383">
    <property type="entry name" value="Anti-sigma-E_RseA-like"/>
</dbReference>
<dbReference type="Gene3D" id="1.10.10.880">
    <property type="entry name" value="Anti sigma-E protein RseA, N-terminal domain"/>
    <property type="match status" value="1"/>
</dbReference>
<dbReference type="EMBL" id="JAUZVY010000003">
    <property type="protein sequence ID" value="MDP4529207.1"/>
    <property type="molecule type" value="Genomic_DNA"/>
</dbReference>
<dbReference type="PANTHER" id="PTHR38104:SF1">
    <property type="entry name" value="ANTI-SIGMA-E FACTOR RSEA"/>
    <property type="match status" value="1"/>
</dbReference>
<dbReference type="SUPFAM" id="SSF89069">
    <property type="entry name" value="N-terminal, cytoplasmic domain of anti-sigmaE factor RseA"/>
    <property type="match status" value="1"/>
</dbReference>
<reference evidence="10 11" key="1">
    <citation type="submission" date="2023-08" db="EMBL/GenBank/DDBJ databases">
        <authorList>
            <person name="Joshi A."/>
            <person name="Thite S."/>
        </authorList>
    </citation>
    <scope>NUCLEOTIDE SEQUENCE [LARGE SCALE GENOMIC DNA]</scope>
    <source>
        <strain evidence="10 11">1E1</strain>
    </source>
</reference>
<proteinExistence type="inferred from homology"/>
<dbReference type="InterPro" id="IPR005573">
    <property type="entry name" value="Anti-sigma_E_RseA_C"/>
</dbReference>
<comment type="caution">
    <text evidence="10">The sequence shown here is derived from an EMBL/GenBank/DDBJ whole genome shotgun (WGS) entry which is preliminary data.</text>
</comment>
<feature type="domain" description="Anti sigma-E protein RseA C-terminal" evidence="9">
    <location>
        <begin position="153"/>
        <end position="208"/>
    </location>
</feature>
<evidence type="ECO:0000256" key="6">
    <source>
        <dbReference type="ARBA" id="ARBA00023136"/>
    </source>
</evidence>
<dbReference type="Pfam" id="PF03872">
    <property type="entry name" value="RseA_N"/>
    <property type="match status" value="1"/>
</dbReference>
<evidence type="ECO:0000256" key="2">
    <source>
        <dbReference type="ARBA" id="ARBA00005837"/>
    </source>
</evidence>
<dbReference type="CDD" id="cd16328">
    <property type="entry name" value="RseA_N"/>
    <property type="match status" value="1"/>
</dbReference>
<evidence type="ECO:0000256" key="3">
    <source>
        <dbReference type="ARBA" id="ARBA00022475"/>
    </source>
</evidence>